<feature type="region of interest" description="Disordered" evidence="1">
    <location>
        <begin position="1"/>
        <end position="48"/>
    </location>
</feature>
<evidence type="ECO:0000313" key="4">
    <source>
        <dbReference type="Proteomes" id="UP000288859"/>
    </source>
</evidence>
<reference evidence="3 4" key="1">
    <citation type="submission" date="2017-03" db="EMBL/GenBank/DDBJ databases">
        <title>Genomes of endolithic fungi from Antarctica.</title>
        <authorList>
            <person name="Coleine C."/>
            <person name="Masonjones S."/>
            <person name="Stajich J.E."/>
        </authorList>
    </citation>
    <scope>NUCLEOTIDE SEQUENCE [LARGE SCALE GENOMIC DNA]</scope>
    <source>
        <strain evidence="3 4">CCFEE 6314</strain>
    </source>
</reference>
<dbReference type="VEuPathDB" id="FungiDB:PV10_08678"/>
<protein>
    <recommendedName>
        <fullName evidence="2">PD-(D/E)XK nuclease-like domain-containing protein</fullName>
    </recommendedName>
</protein>
<accession>A0A438N8E9</accession>
<dbReference type="Proteomes" id="UP000288859">
    <property type="component" value="Unassembled WGS sequence"/>
</dbReference>
<dbReference type="EMBL" id="NAJM01000015">
    <property type="protein sequence ID" value="RVX71919.1"/>
    <property type="molecule type" value="Genomic_DNA"/>
</dbReference>
<dbReference type="AlphaFoldDB" id="A0A438N8E9"/>
<dbReference type="InterPro" id="IPR046797">
    <property type="entry name" value="PDDEXK_12"/>
</dbReference>
<name>A0A438N8E9_EXOME</name>
<feature type="domain" description="PD-(D/E)XK nuclease-like" evidence="2">
    <location>
        <begin position="101"/>
        <end position="303"/>
    </location>
</feature>
<evidence type="ECO:0000259" key="2">
    <source>
        <dbReference type="Pfam" id="PF20516"/>
    </source>
</evidence>
<proteinExistence type="predicted"/>
<evidence type="ECO:0000313" key="3">
    <source>
        <dbReference type="EMBL" id="RVX71919.1"/>
    </source>
</evidence>
<comment type="caution">
    <text evidence="3">The sequence shown here is derived from an EMBL/GenBank/DDBJ whole genome shotgun (WGS) entry which is preliminary data.</text>
</comment>
<feature type="compositionally biased region" description="Acidic residues" evidence="1">
    <location>
        <begin position="1"/>
        <end position="19"/>
    </location>
</feature>
<dbReference type="Pfam" id="PF20516">
    <property type="entry name" value="PDDEXK_12"/>
    <property type="match status" value="1"/>
</dbReference>
<dbReference type="OrthoDB" id="4161186at2759"/>
<organism evidence="3 4">
    <name type="scientific">Exophiala mesophila</name>
    <name type="common">Black yeast-like fungus</name>
    <dbReference type="NCBI Taxonomy" id="212818"/>
    <lineage>
        <taxon>Eukaryota</taxon>
        <taxon>Fungi</taxon>
        <taxon>Dikarya</taxon>
        <taxon>Ascomycota</taxon>
        <taxon>Pezizomycotina</taxon>
        <taxon>Eurotiomycetes</taxon>
        <taxon>Chaetothyriomycetidae</taxon>
        <taxon>Chaetothyriales</taxon>
        <taxon>Herpotrichiellaceae</taxon>
        <taxon>Exophiala</taxon>
    </lineage>
</organism>
<gene>
    <name evidence="3" type="ORF">B0A52_04318</name>
</gene>
<feature type="compositionally biased region" description="Low complexity" evidence="1">
    <location>
        <begin position="20"/>
        <end position="29"/>
    </location>
</feature>
<sequence>MEEFEGPLSMSEDESESENENANAGNDSGTTSSRKIRDMFTDPPRTRNRNRNRLAFTILAVANPRIRFLQPGTAINQPEHVCTIWRNLSAGSGLHFIPRAFEPHMFDESAAVWNEELSQVWNDVQGIYKQAERCHNYHKDKEAWVQLVRNMLTLSGVGRFNDMVEINSVQNQPVCKDLLSTLPDTVFPLARKVDLALAYNPSHPDIKGPWHDLHLKHGGVRLSHIDDAYTGTLIVGCGINVREPGGDYDEAIMQLGVWSAAALELLQVLVSSEAKQKLYPYLGITVIGHEWRLHICWKVVESDDTLVIGPFPLFSSSTVSDPHPC</sequence>
<evidence type="ECO:0000256" key="1">
    <source>
        <dbReference type="SAM" id="MobiDB-lite"/>
    </source>
</evidence>